<reference evidence="9" key="1">
    <citation type="submission" date="2025-08" db="UniProtKB">
        <authorList>
            <consortium name="RefSeq"/>
        </authorList>
    </citation>
    <scope>IDENTIFICATION</scope>
    <source>
        <tissue evidence="9">Muscle</tissue>
    </source>
</reference>
<keyword evidence="8" id="KW-1185">Reference proteome</keyword>
<feature type="signal peptide" evidence="6">
    <location>
        <begin position="1"/>
        <end position="17"/>
    </location>
</feature>
<name>A0A6J3LL23_9HYME</name>
<keyword evidence="3" id="KW-0677">Repeat</keyword>
<dbReference type="PANTHER" id="PTHR23301">
    <property type="entry name" value="CHITIN BINDING PERITROPHIN-A"/>
    <property type="match status" value="1"/>
</dbReference>
<feature type="domain" description="Chitin-binding type-2" evidence="7">
    <location>
        <begin position="310"/>
        <end position="366"/>
    </location>
</feature>
<evidence type="ECO:0000256" key="1">
    <source>
        <dbReference type="ARBA" id="ARBA00022669"/>
    </source>
</evidence>
<dbReference type="GO" id="GO:0008061">
    <property type="term" value="F:chitin binding"/>
    <property type="evidence" value="ECO:0007669"/>
    <property type="project" value="UniProtKB-KW"/>
</dbReference>
<dbReference type="InterPro" id="IPR051940">
    <property type="entry name" value="Chitin_bind-dev_reg"/>
</dbReference>
<evidence type="ECO:0000256" key="4">
    <source>
        <dbReference type="ARBA" id="ARBA00023157"/>
    </source>
</evidence>
<dbReference type="Proteomes" id="UP000504631">
    <property type="component" value="Unplaced"/>
</dbReference>
<dbReference type="RefSeq" id="XP_033364609.1">
    <property type="nucleotide sequence ID" value="XM_033508718.1"/>
</dbReference>
<dbReference type="KEGG" id="bvk:117242225"/>
<dbReference type="SMART" id="SM00494">
    <property type="entry name" value="ChtBD2"/>
    <property type="match status" value="3"/>
</dbReference>
<protein>
    <submittedName>
        <fullName evidence="9">Uncharacterized protein LOC117242225</fullName>
    </submittedName>
</protein>
<organism evidence="8 9">
    <name type="scientific">Bombus vosnesenskii</name>
    <dbReference type="NCBI Taxonomy" id="207650"/>
    <lineage>
        <taxon>Eukaryota</taxon>
        <taxon>Metazoa</taxon>
        <taxon>Ecdysozoa</taxon>
        <taxon>Arthropoda</taxon>
        <taxon>Hexapoda</taxon>
        <taxon>Insecta</taxon>
        <taxon>Pterygota</taxon>
        <taxon>Neoptera</taxon>
        <taxon>Endopterygota</taxon>
        <taxon>Hymenoptera</taxon>
        <taxon>Apocrita</taxon>
        <taxon>Aculeata</taxon>
        <taxon>Apoidea</taxon>
        <taxon>Anthophila</taxon>
        <taxon>Apidae</taxon>
        <taxon>Bombus</taxon>
        <taxon>Pyrobombus</taxon>
    </lineage>
</organism>
<evidence type="ECO:0000259" key="7">
    <source>
        <dbReference type="PROSITE" id="PS50940"/>
    </source>
</evidence>
<dbReference type="GeneID" id="117242225"/>
<gene>
    <name evidence="9" type="primary">LOC117242225</name>
</gene>
<keyword evidence="1" id="KW-0147">Chitin-binding</keyword>
<dbReference type="SUPFAM" id="SSF57625">
    <property type="entry name" value="Invertebrate chitin-binding proteins"/>
    <property type="match status" value="2"/>
</dbReference>
<dbReference type="Gene3D" id="2.170.140.10">
    <property type="entry name" value="Chitin binding domain"/>
    <property type="match status" value="3"/>
</dbReference>
<accession>A0A6J3LL23</accession>
<dbReference type="PANTHER" id="PTHR23301:SF110">
    <property type="entry name" value="LD43683P-RELATED"/>
    <property type="match status" value="1"/>
</dbReference>
<keyword evidence="4" id="KW-1015">Disulfide bond</keyword>
<evidence type="ECO:0000256" key="3">
    <source>
        <dbReference type="ARBA" id="ARBA00022737"/>
    </source>
</evidence>
<dbReference type="Pfam" id="PF01607">
    <property type="entry name" value="CBM_14"/>
    <property type="match status" value="2"/>
</dbReference>
<dbReference type="InterPro" id="IPR036508">
    <property type="entry name" value="Chitin-bd_dom_sf"/>
</dbReference>
<feature type="chain" id="PRO_5026792036" evidence="6">
    <location>
        <begin position="18"/>
        <end position="449"/>
    </location>
</feature>
<keyword evidence="5" id="KW-0325">Glycoprotein</keyword>
<dbReference type="InterPro" id="IPR002557">
    <property type="entry name" value="Chitin-bd_dom"/>
</dbReference>
<evidence type="ECO:0000256" key="6">
    <source>
        <dbReference type="SAM" id="SignalP"/>
    </source>
</evidence>
<proteinExistence type="predicted"/>
<dbReference type="GO" id="GO:0005576">
    <property type="term" value="C:extracellular region"/>
    <property type="evidence" value="ECO:0007669"/>
    <property type="project" value="InterPro"/>
</dbReference>
<evidence type="ECO:0000256" key="5">
    <source>
        <dbReference type="ARBA" id="ARBA00023180"/>
    </source>
</evidence>
<feature type="domain" description="Chitin-binding type-2" evidence="7">
    <location>
        <begin position="17"/>
        <end position="76"/>
    </location>
</feature>
<evidence type="ECO:0000256" key="2">
    <source>
        <dbReference type="ARBA" id="ARBA00022729"/>
    </source>
</evidence>
<evidence type="ECO:0000313" key="9">
    <source>
        <dbReference type="RefSeq" id="XP_033364609.1"/>
    </source>
</evidence>
<keyword evidence="2 6" id="KW-0732">Signal</keyword>
<dbReference type="PROSITE" id="PS50940">
    <property type="entry name" value="CHIT_BIND_II"/>
    <property type="match status" value="2"/>
</dbReference>
<sequence>MKLVAFIFYSILIVIESSKCPESKKPHSTSCTVFYNCVNLPGGGYVWVPSKCTEGLIFQPYLRICVLPGDSWECDTLSTESSVITNRYDIPELIDPNETSYVGLTEVPWNLSELIDSSYTTDSIPDYSDQETVTPYPLIEFAEIMEHELNVDNASEINDKEKNGHLQTQDDKKYYSMLNQLIHHLLLYKKITIPLELLASSTSSSSTPSRLVTNLPLNNYLVQNYIQQNNNLQNTIITGMKLHNTTESSTTLKNNVDDTVLNTKYSSVFDNVKNENTIILITDKLGNKQYLTIERYKSLAYQLNQQYVQFIPCIKNIRMPNITNCAKYYTCEPEMASVIEYSCPLFTAFNTYARTCDTESYNKCIENKNKGSTNSTGSTDNIIKINVPNKNICTEHGKTKDITSDSHYYICYSASDNSQIKSIRMTCPNDLIFCQTKKVCTIKSLCKTT</sequence>
<dbReference type="AlphaFoldDB" id="A0A6J3LL23"/>
<evidence type="ECO:0000313" key="8">
    <source>
        <dbReference type="Proteomes" id="UP000504631"/>
    </source>
</evidence>